<protein>
    <recommendedName>
        <fullName evidence="3">DUF4238 domain-containing protein</fullName>
    </recommendedName>
</protein>
<dbReference type="RefSeq" id="WP_184056525.1">
    <property type="nucleotide sequence ID" value="NZ_JACIJK010000004.1"/>
</dbReference>
<reference evidence="1 2" key="1">
    <citation type="submission" date="2020-08" db="EMBL/GenBank/DDBJ databases">
        <title>Genomic Encyclopedia of Type Strains, Phase IV (KMG-IV): sequencing the most valuable type-strain genomes for metagenomic binning, comparative biology and taxonomic classification.</title>
        <authorList>
            <person name="Goeker M."/>
        </authorList>
    </citation>
    <scope>NUCLEOTIDE SEQUENCE [LARGE SCALE GENOMIC DNA]</scope>
    <source>
        <strain evidence="1 2">DSM 100044</strain>
    </source>
</reference>
<proteinExistence type="predicted"/>
<evidence type="ECO:0000313" key="2">
    <source>
        <dbReference type="Proteomes" id="UP000546200"/>
    </source>
</evidence>
<sequence>MPNNKNQHYVPRCHLKPFTRDGEGLAINLLNHASGRVVLGAPVKNQCSRSYFYGEDLVLETLLQDEEGKYAAIVRAITAGETVDLAQHRFLRDFAYLQVSRTAAAMERRRAALVEMDHVAHQGFEDVRNERPDTSHPQIMLSTMKTWAETAKHIHDLEVLLVRNETSRDFFTSDDPAALTNRVYLQRMKDHSFGLITVGTQIVMPLTPRVAMISFDPGAYVPKGASKGWIVTDRVGDVHAINEFQLLNSVANLYFADADDAGRIGVAFAAAALRRPAERFRNWVGVQIDDDGDFERYRRATPEELQTRATRVTTYSPVYPVPSRWFSKLPFRLPLSGATNGSGVGFVRPAHMKPGIRYRTEPIPTRPLPGHGADGPNVAYIRKEALRDPAPRPMRGADLNALVRSAGRHLR</sequence>
<dbReference type="EMBL" id="JACIJK010000004">
    <property type="protein sequence ID" value="MBB5714866.1"/>
    <property type="molecule type" value="Genomic_DNA"/>
</dbReference>
<evidence type="ECO:0000313" key="1">
    <source>
        <dbReference type="EMBL" id="MBB5714866.1"/>
    </source>
</evidence>
<gene>
    <name evidence="1" type="ORF">FHS94_001702</name>
</gene>
<organism evidence="1 2">
    <name type="scientific">Sphingomonas aerophila</name>
    <dbReference type="NCBI Taxonomy" id="1344948"/>
    <lineage>
        <taxon>Bacteria</taxon>
        <taxon>Pseudomonadati</taxon>
        <taxon>Pseudomonadota</taxon>
        <taxon>Alphaproteobacteria</taxon>
        <taxon>Sphingomonadales</taxon>
        <taxon>Sphingomonadaceae</taxon>
        <taxon>Sphingomonas</taxon>
    </lineage>
</organism>
<dbReference type="InterPro" id="IPR025332">
    <property type="entry name" value="DUF4238"/>
</dbReference>
<dbReference type="Pfam" id="PF14022">
    <property type="entry name" value="DUF4238"/>
    <property type="match status" value="1"/>
</dbReference>
<comment type="caution">
    <text evidence="1">The sequence shown here is derived from an EMBL/GenBank/DDBJ whole genome shotgun (WGS) entry which is preliminary data.</text>
</comment>
<name>A0A7W9BDI2_9SPHN</name>
<dbReference type="AlphaFoldDB" id="A0A7W9BDI2"/>
<dbReference type="Proteomes" id="UP000546200">
    <property type="component" value="Unassembled WGS sequence"/>
</dbReference>
<evidence type="ECO:0008006" key="3">
    <source>
        <dbReference type="Google" id="ProtNLM"/>
    </source>
</evidence>
<accession>A0A7W9BDI2</accession>
<keyword evidence="2" id="KW-1185">Reference proteome</keyword>